<organism evidence="1 2">
    <name type="scientific">Micromonospora olivasterospora</name>
    <dbReference type="NCBI Taxonomy" id="1880"/>
    <lineage>
        <taxon>Bacteria</taxon>
        <taxon>Bacillati</taxon>
        <taxon>Actinomycetota</taxon>
        <taxon>Actinomycetes</taxon>
        <taxon>Micromonosporales</taxon>
        <taxon>Micromonosporaceae</taxon>
        <taxon>Micromonospora</taxon>
    </lineage>
</organism>
<comment type="caution">
    <text evidence="1">The sequence shown here is derived from an EMBL/GenBank/DDBJ whole genome shotgun (WGS) entry which is preliminary data.</text>
</comment>
<evidence type="ECO:0000313" key="2">
    <source>
        <dbReference type="Proteomes" id="UP000319825"/>
    </source>
</evidence>
<proteinExistence type="predicted"/>
<sequence>MRRTSKPAAVTSHPDWCTPDRCGHLVPPLMTHMARRHRGPIYRFGDTRTSGTVVTYLIGADAQAPLIAVHATCRGGNAWAELSMSQAAQLVERLGALLVQARGDHEAGDD</sequence>
<accession>A0A562I6N4</accession>
<dbReference type="AlphaFoldDB" id="A0A562I6N4"/>
<name>A0A562I6N4_MICOL</name>
<reference evidence="1 2" key="1">
    <citation type="submission" date="2019-07" db="EMBL/GenBank/DDBJ databases">
        <title>R&amp;d 2014.</title>
        <authorList>
            <person name="Klenk H.-P."/>
        </authorList>
    </citation>
    <scope>NUCLEOTIDE SEQUENCE [LARGE SCALE GENOMIC DNA]</scope>
    <source>
        <strain evidence="1 2">DSM 43868</strain>
    </source>
</reference>
<keyword evidence="2" id="KW-1185">Reference proteome</keyword>
<dbReference type="EMBL" id="VLKE01000001">
    <property type="protein sequence ID" value="TWH66659.1"/>
    <property type="molecule type" value="Genomic_DNA"/>
</dbReference>
<protein>
    <submittedName>
        <fullName evidence="1">Uncharacterized protein</fullName>
    </submittedName>
</protein>
<gene>
    <name evidence="1" type="ORF">JD77_01616</name>
</gene>
<dbReference type="Proteomes" id="UP000319825">
    <property type="component" value="Unassembled WGS sequence"/>
</dbReference>
<evidence type="ECO:0000313" key="1">
    <source>
        <dbReference type="EMBL" id="TWH66659.1"/>
    </source>
</evidence>